<organism evidence="1 2">
    <name type="scientific">Debaryomyces hansenii (strain ATCC 36239 / CBS 767 / BCRC 21394 / JCM 1990 / NBRC 0083 / IGC 2968)</name>
    <name type="common">Yeast</name>
    <name type="synonym">Torulaspora hansenii</name>
    <dbReference type="NCBI Taxonomy" id="284592"/>
    <lineage>
        <taxon>Eukaryota</taxon>
        <taxon>Fungi</taxon>
        <taxon>Dikarya</taxon>
        <taxon>Ascomycota</taxon>
        <taxon>Saccharomycotina</taxon>
        <taxon>Pichiomycetes</taxon>
        <taxon>Debaryomycetaceae</taxon>
        <taxon>Debaryomyces</taxon>
    </lineage>
</organism>
<reference evidence="1 2" key="1">
    <citation type="journal article" date="2004" name="Nature">
        <title>Genome evolution in yeasts.</title>
        <authorList>
            <consortium name="Genolevures"/>
            <person name="Dujon B."/>
            <person name="Sherman D."/>
            <person name="Fischer G."/>
            <person name="Durrens P."/>
            <person name="Casaregola S."/>
            <person name="Lafontaine I."/>
            <person name="de Montigny J."/>
            <person name="Marck C."/>
            <person name="Neuveglise C."/>
            <person name="Talla E."/>
            <person name="Goffard N."/>
            <person name="Frangeul L."/>
            <person name="Aigle M."/>
            <person name="Anthouard V."/>
            <person name="Babour A."/>
            <person name="Barbe V."/>
            <person name="Barnay S."/>
            <person name="Blanchin S."/>
            <person name="Beckerich J.M."/>
            <person name="Beyne E."/>
            <person name="Bleykasten C."/>
            <person name="Boisrame A."/>
            <person name="Boyer J."/>
            <person name="Cattolico L."/>
            <person name="Confanioleri F."/>
            <person name="de Daruvar A."/>
            <person name="Despons L."/>
            <person name="Fabre E."/>
            <person name="Fairhead C."/>
            <person name="Ferry-Dumazet H."/>
            <person name="Groppi A."/>
            <person name="Hantraye F."/>
            <person name="Hennequin C."/>
            <person name="Jauniaux N."/>
            <person name="Joyet P."/>
            <person name="Kachouri R."/>
            <person name="Kerrest A."/>
            <person name="Koszul R."/>
            <person name="Lemaire M."/>
            <person name="Lesur I."/>
            <person name="Ma L."/>
            <person name="Muller H."/>
            <person name="Nicaud J.M."/>
            <person name="Nikolski M."/>
            <person name="Oztas S."/>
            <person name="Ozier-Kalogeropoulos O."/>
            <person name="Pellenz S."/>
            <person name="Potier S."/>
            <person name="Richard G.F."/>
            <person name="Straub M.L."/>
            <person name="Suleau A."/>
            <person name="Swennene D."/>
            <person name="Tekaia F."/>
            <person name="Wesolowski-Louvel M."/>
            <person name="Westhof E."/>
            <person name="Wirth B."/>
            <person name="Zeniou-Meyer M."/>
            <person name="Zivanovic I."/>
            <person name="Bolotin-Fukuhara M."/>
            <person name="Thierry A."/>
            <person name="Bouchier C."/>
            <person name="Caudron B."/>
            <person name="Scarpelli C."/>
            <person name="Gaillardin C."/>
            <person name="Weissenbach J."/>
            <person name="Wincker P."/>
            <person name="Souciet J.L."/>
        </authorList>
    </citation>
    <scope>NUCLEOTIDE SEQUENCE [LARGE SCALE GENOMIC DNA]</scope>
    <source>
        <strain evidence="2">ATCC 36239 / CBS 767 / BCRC 21394 / JCM 1990 / NBRC 0083 / IGC 2968</strain>
    </source>
</reference>
<protein>
    <submittedName>
        <fullName evidence="1">DEHA2F11946p</fullName>
    </submittedName>
</protein>
<keyword evidence="2" id="KW-1185">Reference proteome</keyword>
<dbReference type="KEGG" id="dha:DEHA2F11946g"/>
<dbReference type="VEuPathDB" id="FungiDB:DEHA2F11946g"/>
<dbReference type="HOGENOM" id="CLU_3299358_0_0_1"/>
<dbReference type="RefSeq" id="XP_002770800.1">
    <property type="nucleotide sequence ID" value="XM_002770754.1"/>
</dbReference>
<evidence type="ECO:0000313" key="2">
    <source>
        <dbReference type="Proteomes" id="UP000000599"/>
    </source>
</evidence>
<dbReference type="EMBL" id="CR382138">
    <property type="protein sequence ID" value="CAR66325.1"/>
    <property type="molecule type" value="Genomic_DNA"/>
</dbReference>
<dbReference type="GeneID" id="8998948"/>
<accession>B5RUE7</accession>
<dbReference type="InParanoid" id="B5RUE7"/>
<evidence type="ECO:0000313" key="1">
    <source>
        <dbReference type="EMBL" id="CAR66325.1"/>
    </source>
</evidence>
<sequence>MTRKKKKPLVFVTSLVETGGICSFQSYYLKSISPIAPRTR</sequence>
<dbReference type="AlphaFoldDB" id="B5RUE7"/>
<name>B5RUE7_DEBHA</name>
<dbReference type="Proteomes" id="UP000000599">
    <property type="component" value="Chromosome F"/>
</dbReference>
<gene>
    <name evidence="1" type="ordered locus">DEHA2F11946g</name>
</gene>
<proteinExistence type="predicted"/>